<evidence type="ECO:0000313" key="8">
    <source>
        <dbReference type="Proteomes" id="UP000249566"/>
    </source>
</evidence>
<evidence type="ECO:0000256" key="5">
    <source>
        <dbReference type="ARBA" id="ARBA00023136"/>
    </source>
</evidence>
<evidence type="ECO:0000313" key="7">
    <source>
        <dbReference type="EMBL" id="SQG89065.1"/>
    </source>
</evidence>
<dbReference type="RefSeq" id="WP_027223323.1">
    <property type="nucleotide sequence ID" value="NZ_CAAAIJ010000003.1"/>
</dbReference>
<gene>
    <name evidence="7" type="ORF">NCTC12272_00231</name>
</gene>
<evidence type="ECO:0000256" key="2">
    <source>
        <dbReference type="ARBA" id="ARBA00007524"/>
    </source>
</evidence>
<feature type="transmembrane region" description="Helical" evidence="6">
    <location>
        <begin position="7"/>
        <end position="29"/>
    </location>
</feature>
<dbReference type="InterPro" id="IPR004307">
    <property type="entry name" value="TspO_MBR"/>
</dbReference>
<comment type="subcellular location">
    <subcellularLocation>
        <location evidence="1">Membrane</location>
        <topology evidence="1">Multi-pass membrane protein</topology>
    </subcellularLocation>
</comment>
<comment type="similarity">
    <text evidence="2">Belongs to the TspO/BZRP family.</text>
</comment>
<feature type="transmembrane region" description="Helical" evidence="6">
    <location>
        <begin position="133"/>
        <end position="156"/>
    </location>
</feature>
<proteinExistence type="inferred from homology"/>
<evidence type="ECO:0000256" key="6">
    <source>
        <dbReference type="SAM" id="Phobius"/>
    </source>
</evidence>
<dbReference type="Proteomes" id="UP000249566">
    <property type="component" value="Chromosome 1"/>
</dbReference>
<dbReference type="InterPro" id="IPR038330">
    <property type="entry name" value="TspO/MBR-related_sf"/>
</dbReference>
<feature type="transmembrane region" description="Helical" evidence="6">
    <location>
        <begin position="81"/>
        <end position="101"/>
    </location>
</feature>
<name>A0AAX2IRS8_LEGPN</name>
<accession>A0AAX2IRS8</accession>
<organism evidence="7 8">
    <name type="scientific">Legionella pneumophila subsp. pascullei</name>
    <dbReference type="NCBI Taxonomy" id="91890"/>
    <lineage>
        <taxon>Bacteria</taxon>
        <taxon>Pseudomonadati</taxon>
        <taxon>Pseudomonadota</taxon>
        <taxon>Gammaproteobacteria</taxon>
        <taxon>Legionellales</taxon>
        <taxon>Legionellaceae</taxon>
        <taxon>Legionella</taxon>
    </lineage>
</organism>
<dbReference type="AlphaFoldDB" id="A0AAX2IRS8"/>
<dbReference type="PANTHER" id="PTHR10057">
    <property type="entry name" value="PERIPHERAL-TYPE BENZODIAZEPINE RECEPTOR"/>
    <property type="match status" value="1"/>
</dbReference>
<dbReference type="GO" id="GO:0016020">
    <property type="term" value="C:membrane"/>
    <property type="evidence" value="ECO:0007669"/>
    <property type="project" value="UniProtKB-SubCell"/>
</dbReference>
<evidence type="ECO:0000256" key="3">
    <source>
        <dbReference type="ARBA" id="ARBA00022692"/>
    </source>
</evidence>
<feature type="transmembrane region" description="Helical" evidence="6">
    <location>
        <begin position="107"/>
        <end position="126"/>
    </location>
</feature>
<feature type="transmembrane region" description="Helical" evidence="6">
    <location>
        <begin position="49"/>
        <end position="69"/>
    </location>
</feature>
<keyword evidence="5 6" id="KW-0472">Membrane</keyword>
<keyword evidence="3 6" id="KW-0812">Transmembrane</keyword>
<dbReference type="CDD" id="cd15904">
    <property type="entry name" value="TSPO_MBR"/>
    <property type="match status" value="1"/>
</dbReference>
<dbReference type="Pfam" id="PF03073">
    <property type="entry name" value="TspO_MBR"/>
    <property type="match status" value="1"/>
</dbReference>
<dbReference type="FunFam" id="1.20.1260.100:FF:000001">
    <property type="entry name" value="translocator protein 2"/>
    <property type="match status" value="1"/>
</dbReference>
<dbReference type="EMBL" id="LS483412">
    <property type="protein sequence ID" value="SQG89065.1"/>
    <property type="molecule type" value="Genomic_DNA"/>
</dbReference>
<reference evidence="7 8" key="1">
    <citation type="submission" date="2018-06" db="EMBL/GenBank/DDBJ databases">
        <authorList>
            <consortium name="Pathogen Informatics"/>
            <person name="Doyle S."/>
        </authorList>
    </citation>
    <scope>NUCLEOTIDE SEQUENCE [LARGE SCALE GENOMIC DNA]</scope>
    <source>
        <strain evidence="7 8">NCTC12272</strain>
    </source>
</reference>
<dbReference type="PIRSF" id="PIRSF005859">
    <property type="entry name" value="PBR"/>
    <property type="match status" value="1"/>
</dbReference>
<evidence type="ECO:0000256" key="1">
    <source>
        <dbReference type="ARBA" id="ARBA00004141"/>
    </source>
</evidence>
<sequence>MNKKSWMGLLIWIITFEAIGFFLGMLTQANIPSWYLGLNKSNLTPPGPVFSIVWSILYALLAITGWVLWRSRNESEMRSIFYLYSVQMLMNWAWTPLFFVLHWTGLSFLWILVMAGLTGLLIFSLINKKKSLAVLLLPYLIWLLFAAYLNGMIWLLN</sequence>
<dbReference type="PANTHER" id="PTHR10057:SF0">
    <property type="entry name" value="TRANSLOCATOR PROTEIN"/>
    <property type="match status" value="1"/>
</dbReference>
<keyword evidence="4 6" id="KW-1133">Transmembrane helix</keyword>
<dbReference type="Gene3D" id="1.20.1260.100">
    <property type="entry name" value="TspO/MBR protein"/>
    <property type="match status" value="1"/>
</dbReference>
<evidence type="ECO:0000256" key="4">
    <source>
        <dbReference type="ARBA" id="ARBA00022989"/>
    </source>
</evidence>
<dbReference type="GO" id="GO:0033013">
    <property type="term" value="P:tetrapyrrole metabolic process"/>
    <property type="evidence" value="ECO:0007669"/>
    <property type="project" value="UniProtKB-ARBA"/>
</dbReference>
<protein>
    <submittedName>
        <fullName evidence="7">Tryptophan rich sensory protein TspO</fullName>
    </submittedName>
</protein>